<feature type="domain" description="PSI" evidence="5">
    <location>
        <begin position="242"/>
        <end position="280"/>
    </location>
</feature>
<feature type="domain" description="PSI" evidence="5">
    <location>
        <begin position="291"/>
        <end position="343"/>
    </location>
</feature>
<dbReference type="OrthoDB" id="9998912at2759"/>
<dbReference type="RefSeq" id="XP_004337649.1">
    <property type="nucleotide sequence ID" value="XM_004337601.1"/>
</dbReference>
<evidence type="ECO:0000259" key="5">
    <source>
        <dbReference type="SMART" id="SM00423"/>
    </source>
</evidence>
<keyword evidence="3" id="KW-0812">Transmembrane</keyword>
<keyword evidence="3" id="KW-0472">Membrane</keyword>
<reference evidence="6 7" key="1">
    <citation type="journal article" date="2013" name="Genome Biol.">
        <title>Genome of Acanthamoeba castellanii highlights extensive lateral gene transfer and early evolution of tyrosine kinase signaling.</title>
        <authorList>
            <person name="Clarke M."/>
            <person name="Lohan A.J."/>
            <person name="Liu B."/>
            <person name="Lagkouvardos I."/>
            <person name="Roy S."/>
            <person name="Zafar N."/>
            <person name="Bertelli C."/>
            <person name="Schilde C."/>
            <person name="Kianianmomeni A."/>
            <person name="Burglin T.R."/>
            <person name="Frech C."/>
            <person name="Turcotte B."/>
            <person name="Kopec K.O."/>
            <person name="Synnott J.M."/>
            <person name="Choo C."/>
            <person name="Paponov I."/>
            <person name="Finkler A."/>
            <person name="Soon Heng Tan C."/>
            <person name="Hutchins A.P."/>
            <person name="Weinmeier T."/>
            <person name="Rattei T."/>
            <person name="Chu J.S."/>
            <person name="Gimenez G."/>
            <person name="Irimia M."/>
            <person name="Rigden D.J."/>
            <person name="Fitzpatrick D.A."/>
            <person name="Lorenzo-Morales J."/>
            <person name="Bateman A."/>
            <person name="Chiu C.H."/>
            <person name="Tang P."/>
            <person name="Hegemann P."/>
            <person name="Fromm H."/>
            <person name="Raoult D."/>
            <person name="Greub G."/>
            <person name="Miranda-Saavedra D."/>
            <person name="Chen N."/>
            <person name="Nash P."/>
            <person name="Ginger M.L."/>
            <person name="Horn M."/>
            <person name="Schaap P."/>
            <person name="Caler L."/>
            <person name="Loftus B."/>
        </authorList>
    </citation>
    <scope>NUCLEOTIDE SEQUENCE [LARGE SCALE GENOMIC DNA]</scope>
    <source>
        <strain evidence="6 7">Neff</strain>
    </source>
</reference>
<gene>
    <name evidence="6" type="ORF">ACA1_377400</name>
</gene>
<dbReference type="GeneID" id="14916302"/>
<dbReference type="VEuPathDB" id="AmoebaDB:ACA1_377400"/>
<evidence type="ECO:0000313" key="7">
    <source>
        <dbReference type="Proteomes" id="UP000011083"/>
    </source>
</evidence>
<sequence length="422" mass="44231">MKMSGRGAATGLPLLLLLMATCSVVLAWSDNCGQFGNCTTCTGKGGCGWCLQPTGNSLLNGSCVPGEDSGPTNFLTCSRWFYQDCHNLTECEAATCGDCADLSGCGWCASSKFCLPGNSTGPNEDHLAVCAKPYWIWGKANCPLEPTVTPSQSPSHSPSASASPSISPSASASPSASPSSSPSATPSPSASPDLCPTLGTNCTTCVAGAQCLWCPTSKACFNSTRSPGQCQGEATNECYDEYCANFTKCADCTKQTVCGWCNYTKCVAGSHLRPDRGSCLAYQYGSCAAIPCPQFADCAACTQPGNTHCAWCDPSLKCLPIANPPPKPGDAECPSNWFYGECPAPVDCGMHRFQLPLLLVHRERNGLLLLIFPRRGGDDSLGGGAIAGIVIGSVCAAGIIPAAGFLWYRFYYSRRHYYATLA</sequence>
<evidence type="ECO:0000256" key="1">
    <source>
        <dbReference type="ARBA" id="ARBA00023180"/>
    </source>
</evidence>
<organism evidence="6 7">
    <name type="scientific">Acanthamoeba castellanii (strain ATCC 30010 / Neff)</name>
    <dbReference type="NCBI Taxonomy" id="1257118"/>
    <lineage>
        <taxon>Eukaryota</taxon>
        <taxon>Amoebozoa</taxon>
        <taxon>Discosea</taxon>
        <taxon>Longamoebia</taxon>
        <taxon>Centramoebida</taxon>
        <taxon>Acanthamoebidae</taxon>
        <taxon>Acanthamoeba</taxon>
    </lineage>
</organism>
<feature type="signal peptide" evidence="4">
    <location>
        <begin position="1"/>
        <end position="27"/>
    </location>
</feature>
<keyword evidence="3" id="KW-1133">Transmembrane helix</keyword>
<feature type="domain" description="PSI" evidence="5">
    <location>
        <begin position="84"/>
        <end position="143"/>
    </location>
</feature>
<feature type="domain" description="PSI" evidence="5">
    <location>
        <begin position="31"/>
        <end position="78"/>
    </location>
</feature>
<dbReference type="KEGG" id="acan:ACA1_377400"/>
<feature type="region of interest" description="Disordered" evidence="2">
    <location>
        <begin position="148"/>
        <end position="185"/>
    </location>
</feature>
<evidence type="ECO:0000313" key="6">
    <source>
        <dbReference type="EMBL" id="ELR15636.1"/>
    </source>
</evidence>
<dbReference type="OMA" id="WCSYSNT"/>
<keyword evidence="7" id="KW-1185">Reference proteome</keyword>
<keyword evidence="1" id="KW-0325">Glycoprotein</keyword>
<evidence type="ECO:0000256" key="4">
    <source>
        <dbReference type="SAM" id="SignalP"/>
    </source>
</evidence>
<feature type="chain" id="PRO_5003990084" evidence="4">
    <location>
        <begin position="28"/>
        <end position="422"/>
    </location>
</feature>
<keyword evidence="4" id="KW-0732">Signal</keyword>
<evidence type="ECO:0000256" key="2">
    <source>
        <dbReference type="SAM" id="MobiDB-lite"/>
    </source>
</evidence>
<dbReference type="InterPro" id="IPR016201">
    <property type="entry name" value="PSI"/>
</dbReference>
<dbReference type="Proteomes" id="UP000011083">
    <property type="component" value="Unassembled WGS sequence"/>
</dbReference>
<protein>
    <submittedName>
        <fullName evidence="6">Plexin repeat domain containing protein</fullName>
    </submittedName>
</protein>
<name>L8GU69_ACACF</name>
<feature type="transmembrane region" description="Helical" evidence="3">
    <location>
        <begin position="381"/>
        <end position="408"/>
    </location>
</feature>
<dbReference type="SMART" id="SM00423">
    <property type="entry name" value="PSI"/>
    <property type="match status" value="5"/>
</dbReference>
<evidence type="ECO:0000256" key="3">
    <source>
        <dbReference type="SAM" id="Phobius"/>
    </source>
</evidence>
<dbReference type="AlphaFoldDB" id="L8GU69"/>
<dbReference type="EMBL" id="KB008025">
    <property type="protein sequence ID" value="ELR15636.1"/>
    <property type="molecule type" value="Genomic_DNA"/>
</dbReference>
<proteinExistence type="predicted"/>
<feature type="domain" description="PSI" evidence="5">
    <location>
        <begin position="194"/>
        <end position="239"/>
    </location>
</feature>
<feature type="compositionally biased region" description="Low complexity" evidence="2">
    <location>
        <begin position="150"/>
        <end position="185"/>
    </location>
</feature>
<accession>L8GU69</accession>